<dbReference type="PANTHER" id="PTHR21661">
    <property type="entry name" value="EPOXIDE HYDROLASE 1-RELATED"/>
    <property type="match status" value="1"/>
</dbReference>
<organism evidence="3 4">
    <name type="scientific">Spodoptera exigua</name>
    <name type="common">Beet armyworm</name>
    <name type="synonym">Noctua fulgens</name>
    <dbReference type="NCBI Taxonomy" id="7107"/>
    <lineage>
        <taxon>Eukaryota</taxon>
        <taxon>Metazoa</taxon>
        <taxon>Ecdysozoa</taxon>
        <taxon>Arthropoda</taxon>
        <taxon>Hexapoda</taxon>
        <taxon>Insecta</taxon>
        <taxon>Pterygota</taxon>
        <taxon>Neoptera</taxon>
        <taxon>Endopterygota</taxon>
        <taxon>Lepidoptera</taxon>
        <taxon>Glossata</taxon>
        <taxon>Ditrysia</taxon>
        <taxon>Noctuoidea</taxon>
        <taxon>Noctuidae</taxon>
        <taxon>Amphipyrinae</taxon>
        <taxon>Spodoptera</taxon>
    </lineage>
</organism>
<sequence>MGLATGKRLAKVCRQRECGSHVSLGKKSELYLEEFGFLHLQGTKPIRLTHQPVRLPAYFDFVGFIKTHRDYKTRNSNLWIKKLRIALQDSPVGLASYILDRVMIFTDPANKLDLDGGMQKYYNYDQLLDNIMLYWISGSITTSMRIYKEIFEDSDMEKIIERIPTSGANMGRSIQERSGVFSRSEVY</sequence>
<dbReference type="PANTHER" id="PTHR21661:SF35">
    <property type="entry name" value="EPOXIDE HYDROLASE"/>
    <property type="match status" value="1"/>
</dbReference>
<evidence type="ECO:0000256" key="2">
    <source>
        <dbReference type="ARBA" id="ARBA00022801"/>
    </source>
</evidence>
<evidence type="ECO:0000313" key="3">
    <source>
        <dbReference type="EMBL" id="KAH9639000.1"/>
    </source>
</evidence>
<name>A0A922MM76_SPOEX</name>
<reference evidence="3" key="1">
    <citation type="journal article" date="2021" name="G3 (Bethesda)">
        <title>Genome and transcriptome analysis of the beet armyworm Spodoptera exigua reveals targets for pest control. .</title>
        <authorList>
            <person name="Simon S."/>
            <person name="Breeschoten T."/>
            <person name="Jansen H.J."/>
            <person name="Dirks R.P."/>
            <person name="Schranz M.E."/>
            <person name="Ros V.I.D."/>
        </authorList>
    </citation>
    <scope>NUCLEOTIDE SEQUENCE</scope>
    <source>
        <strain evidence="3">TB_SE_WUR_2020</strain>
    </source>
</reference>
<protein>
    <submittedName>
        <fullName evidence="3">Uncharacterized protein</fullName>
    </submittedName>
</protein>
<dbReference type="EMBL" id="JACEFF010000362">
    <property type="protein sequence ID" value="KAH9639000.1"/>
    <property type="molecule type" value="Genomic_DNA"/>
</dbReference>
<dbReference type="AlphaFoldDB" id="A0A922MM76"/>
<dbReference type="GO" id="GO:0004301">
    <property type="term" value="F:epoxide hydrolase activity"/>
    <property type="evidence" value="ECO:0007669"/>
    <property type="project" value="TreeGrafter"/>
</dbReference>
<evidence type="ECO:0000256" key="1">
    <source>
        <dbReference type="ARBA" id="ARBA00010088"/>
    </source>
</evidence>
<gene>
    <name evidence="3" type="ORF">HF086_006869</name>
</gene>
<accession>A0A922MM76</accession>
<comment type="caution">
    <text evidence="3">The sequence shown here is derived from an EMBL/GenBank/DDBJ whole genome shotgun (WGS) entry which is preliminary data.</text>
</comment>
<dbReference type="Gene3D" id="3.40.50.1820">
    <property type="entry name" value="alpha/beta hydrolase"/>
    <property type="match status" value="1"/>
</dbReference>
<comment type="similarity">
    <text evidence="1">Belongs to the peptidase S33 family.</text>
</comment>
<evidence type="ECO:0000313" key="4">
    <source>
        <dbReference type="Proteomes" id="UP000814243"/>
    </source>
</evidence>
<keyword evidence="2" id="KW-0378">Hydrolase</keyword>
<dbReference type="GO" id="GO:0097176">
    <property type="term" value="P:epoxide metabolic process"/>
    <property type="evidence" value="ECO:0007669"/>
    <property type="project" value="TreeGrafter"/>
</dbReference>
<dbReference type="Proteomes" id="UP000814243">
    <property type="component" value="Unassembled WGS sequence"/>
</dbReference>
<proteinExistence type="inferred from homology"/>
<dbReference type="InterPro" id="IPR029058">
    <property type="entry name" value="AB_hydrolase_fold"/>
</dbReference>
<dbReference type="SUPFAM" id="SSF53474">
    <property type="entry name" value="alpha/beta-Hydrolases"/>
    <property type="match status" value="1"/>
</dbReference>